<dbReference type="Proteomes" id="UP001294412">
    <property type="component" value="Unassembled WGS sequence"/>
</dbReference>
<name>A0ABU5I4V7_9HYPH</name>
<evidence type="ECO:0000313" key="3">
    <source>
        <dbReference type="Proteomes" id="UP001294412"/>
    </source>
</evidence>
<reference evidence="2 3" key="1">
    <citation type="submission" date="2023-12" db="EMBL/GenBank/DDBJ databases">
        <title>Description of Novel Strain Fulvimarina sp. 2208YS6-2-32 isolated from Uroteuthis (Photololigo) edulis.</title>
        <authorList>
            <person name="Park J.-S."/>
        </authorList>
    </citation>
    <scope>NUCLEOTIDE SEQUENCE [LARGE SCALE GENOMIC DNA]</scope>
    <source>
        <strain evidence="2 3">2208YS6-2-32</strain>
    </source>
</reference>
<evidence type="ECO:0000256" key="1">
    <source>
        <dbReference type="SAM" id="MobiDB-lite"/>
    </source>
</evidence>
<feature type="region of interest" description="Disordered" evidence="1">
    <location>
        <begin position="191"/>
        <end position="251"/>
    </location>
</feature>
<keyword evidence="3" id="KW-1185">Reference proteome</keyword>
<feature type="compositionally biased region" description="Basic and acidic residues" evidence="1">
    <location>
        <begin position="40"/>
        <end position="51"/>
    </location>
</feature>
<protein>
    <submittedName>
        <fullName evidence="2">Uncharacterized protein</fullName>
    </submittedName>
</protein>
<organism evidence="2 3">
    <name type="scientific">Fulvimarina uroteuthidis</name>
    <dbReference type="NCBI Taxonomy" id="3098149"/>
    <lineage>
        <taxon>Bacteria</taxon>
        <taxon>Pseudomonadati</taxon>
        <taxon>Pseudomonadota</taxon>
        <taxon>Alphaproteobacteria</taxon>
        <taxon>Hyphomicrobiales</taxon>
        <taxon>Aurantimonadaceae</taxon>
        <taxon>Fulvimarina</taxon>
    </lineage>
</organism>
<sequence length="251" mass="27115">MSEERCMTFPMPPIKAAQLFSLVDVEPDANAKLAAPAADRPSRIQWDDKPKSQPASDDPGRPSNWSKLVVCLNVACLTATVSISAMIAASFQPWRSLQTMSEKITAMEKAEDRLRADIVNAASRIDGIVQLRLDRSDSAQFQIMQGLGALRTSVEHTVETVRDGGSRVDDRLSAMLVSIAELTLPAAALHPAPAEGRRSGPKTVAALPPSFEDMTGAIPTPKSSPLPDGDGSMMFERREMPDGSVAYRRVD</sequence>
<evidence type="ECO:0000313" key="2">
    <source>
        <dbReference type="EMBL" id="MDY8110127.1"/>
    </source>
</evidence>
<feature type="region of interest" description="Disordered" evidence="1">
    <location>
        <begin position="33"/>
        <end position="62"/>
    </location>
</feature>
<comment type="caution">
    <text evidence="2">The sequence shown here is derived from an EMBL/GenBank/DDBJ whole genome shotgun (WGS) entry which is preliminary data.</text>
</comment>
<dbReference type="EMBL" id="JAXLPB010000004">
    <property type="protein sequence ID" value="MDY8110127.1"/>
    <property type="molecule type" value="Genomic_DNA"/>
</dbReference>
<accession>A0ABU5I4V7</accession>
<gene>
    <name evidence="2" type="ORF">U0C82_13350</name>
</gene>
<proteinExistence type="predicted"/>